<name>A0A0G1L8Z4_9BACT</name>
<accession>A0A0G1L8Z4</accession>
<organism evidence="1 2">
    <name type="scientific">Candidatus Jorgensenbacteria bacterium GW2011_GWA2_45_13</name>
    <dbReference type="NCBI Taxonomy" id="1618662"/>
    <lineage>
        <taxon>Bacteria</taxon>
        <taxon>Candidatus Joergenseniibacteriota</taxon>
    </lineage>
</organism>
<dbReference type="Proteomes" id="UP000033966">
    <property type="component" value="Unassembled WGS sequence"/>
</dbReference>
<dbReference type="AlphaFoldDB" id="A0A0G1L8Z4"/>
<sequence length="166" mass="18864">MKNIIDQLKEALDVLKDYPGIEKVLDVEGAQDFLGKLEKVEPLIGIPNFSEVNQEKINSIIALGNSSREEWVKALETLSPHISILDVNTNSPKEVIYSYFPLNLRELESDSGENKGNAVFFSGNEAEFYFDDNSLETFEGTWKEVFLKVVEYIKKNLTYPNVPEVE</sequence>
<comment type="caution">
    <text evidence="1">The sequence shown here is derived from an EMBL/GenBank/DDBJ whole genome shotgun (WGS) entry which is preliminary data.</text>
</comment>
<proteinExistence type="predicted"/>
<evidence type="ECO:0000313" key="1">
    <source>
        <dbReference type="EMBL" id="KKT92375.1"/>
    </source>
</evidence>
<protein>
    <submittedName>
        <fullName evidence="1">Uncharacterized protein</fullName>
    </submittedName>
</protein>
<dbReference type="EMBL" id="LCKF01000002">
    <property type="protein sequence ID" value="KKT92375.1"/>
    <property type="molecule type" value="Genomic_DNA"/>
</dbReference>
<gene>
    <name evidence="1" type="ORF">UW92_C0002G0019</name>
</gene>
<evidence type="ECO:0000313" key="2">
    <source>
        <dbReference type="Proteomes" id="UP000033966"/>
    </source>
</evidence>
<reference evidence="1 2" key="1">
    <citation type="journal article" date="2015" name="Nature">
        <title>rRNA introns, odd ribosomes, and small enigmatic genomes across a large radiation of phyla.</title>
        <authorList>
            <person name="Brown C.T."/>
            <person name="Hug L.A."/>
            <person name="Thomas B.C."/>
            <person name="Sharon I."/>
            <person name="Castelle C.J."/>
            <person name="Singh A."/>
            <person name="Wilkins M.J."/>
            <person name="Williams K.H."/>
            <person name="Banfield J.F."/>
        </authorList>
    </citation>
    <scope>NUCLEOTIDE SEQUENCE [LARGE SCALE GENOMIC DNA]</scope>
</reference>